<feature type="domain" description="DUF397" evidence="1">
    <location>
        <begin position="8"/>
        <end position="59"/>
    </location>
</feature>
<gene>
    <name evidence="2" type="ORF">VSQ78_13940</name>
</gene>
<proteinExistence type="predicted"/>
<dbReference type="Pfam" id="PF04149">
    <property type="entry name" value="DUF397"/>
    <property type="match status" value="1"/>
</dbReference>
<accession>A0ABV5DW35</accession>
<reference evidence="2 3" key="1">
    <citation type="submission" date="2024-01" db="EMBL/GenBank/DDBJ databases">
        <title>Genome mining of biosynthetic gene clusters to explore secondary metabolites of Streptomyces sp.</title>
        <authorList>
            <person name="Baig A."/>
            <person name="Ajitkumar Shintre N."/>
            <person name="Kumar H."/>
            <person name="Anbarasu A."/>
            <person name="Ramaiah S."/>
        </authorList>
    </citation>
    <scope>NUCLEOTIDE SEQUENCE [LARGE SCALE GENOMIC DNA]</scope>
    <source>
        <strain evidence="2 3">A01</strain>
    </source>
</reference>
<evidence type="ECO:0000313" key="3">
    <source>
        <dbReference type="Proteomes" id="UP001585053"/>
    </source>
</evidence>
<name>A0ABV5DW35_9ACTN</name>
<evidence type="ECO:0000313" key="2">
    <source>
        <dbReference type="EMBL" id="MFB8768807.1"/>
    </source>
</evidence>
<dbReference type="RefSeq" id="WP_357226746.1">
    <property type="nucleotide sequence ID" value="NZ_JAYMRS010000004.1"/>
</dbReference>
<evidence type="ECO:0000259" key="1">
    <source>
        <dbReference type="Pfam" id="PF04149"/>
    </source>
</evidence>
<dbReference type="Proteomes" id="UP001585053">
    <property type="component" value="Unassembled WGS sequence"/>
</dbReference>
<dbReference type="InterPro" id="IPR007278">
    <property type="entry name" value="DUF397"/>
</dbReference>
<sequence length="63" mass="6996">MHSSNVLNFRKSSYSGRGDNCIEVADTPGHSAVRDTQNRSAGHLMFPTPEWTALLTTLRTHQP</sequence>
<protein>
    <submittedName>
        <fullName evidence="2">DUF397 domain-containing protein</fullName>
    </submittedName>
</protein>
<organism evidence="2 3">
    <name type="scientific">Nocardiopsis alba</name>
    <dbReference type="NCBI Taxonomy" id="53437"/>
    <lineage>
        <taxon>Bacteria</taxon>
        <taxon>Bacillati</taxon>
        <taxon>Actinomycetota</taxon>
        <taxon>Actinomycetes</taxon>
        <taxon>Streptosporangiales</taxon>
        <taxon>Nocardiopsidaceae</taxon>
        <taxon>Nocardiopsis</taxon>
    </lineage>
</organism>
<comment type="caution">
    <text evidence="2">The sequence shown here is derived from an EMBL/GenBank/DDBJ whole genome shotgun (WGS) entry which is preliminary data.</text>
</comment>
<dbReference type="EMBL" id="JAYMRS010000004">
    <property type="protein sequence ID" value="MFB8768807.1"/>
    <property type="molecule type" value="Genomic_DNA"/>
</dbReference>
<keyword evidence="3" id="KW-1185">Reference proteome</keyword>